<protein>
    <recommendedName>
        <fullName evidence="2">Winged helix-turn helix domain-containing protein</fullName>
    </recommendedName>
</protein>
<feature type="compositionally biased region" description="Gly residues" evidence="1">
    <location>
        <begin position="120"/>
        <end position="134"/>
    </location>
</feature>
<evidence type="ECO:0000256" key="1">
    <source>
        <dbReference type="SAM" id="MobiDB-lite"/>
    </source>
</evidence>
<dbReference type="AlphaFoldDB" id="A0AAD1KWN6"/>
<dbReference type="RefSeq" id="WP_223967081.1">
    <property type="nucleotide sequence ID" value="NZ_AP024927.1"/>
</dbReference>
<sequence>MSAFLRELLAGEEAWTAPRLLEDLERRFFVTFHPGTVRRKLSEIGYGWKRTRYMPTGKARDAFPLGKHLEAERGAEGVLSGCFAKQTPNREQVWALPAFHLRLGEDRGGQGQRSYLEGAPGLGEVGPGERGGTPGDASPGWRGFPRGAGSWGTGFWRGGAGRGRWWPTRRV</sequence>
<gene>
    <name evidence="3" type="ORF">TthAA11_21990</name>
</gene>
<dbReference type="InterPro" id="IPR025959">
    <property type="entry name" value="Winged_HTH_dom"/>
</dbReference>
<name>A0AAD1KWN6_THETH</name>
<evidence type="ECO:0000313" key="4">
    <source>
        <dbReference type="Proteomes" id="UP000825379"/>
    </source>
</evidence>
<proteinExistence type="predicted"/>
<feature type="region of interest" description="Disordered" evidence="1">
    <location>
        <begin position="110"/>
        <end position="141"/>
    </location>
</feature>
<feature type="domain" description="Winged helix-turn helix" evidence="2">
    <location>
        <begin position="13"/>
        <end position="55"/>
    </location>
</feature>
<evidence type="ECO:0000313" key="3">
    <source>
        <dbReference type="EMBL" id="BCZ88017.1"/>
    </source>
</evidence>
<accession>A0AAD1KWN6</accession>
<reference evidence="3" key="1">
    <citation type="submission" date="2021-07" db="EMBL/GenBank/DDBJ databases">
        <title>Complete genome sequences of four Thermus thermophilus strains isolated from Arima Hot Spring in Japan.</title>
        <authorList>
            <person name="Tomariguchi N."/>
            <person name="Ueno Y."/>
            <person name="Miyazaki K."/>
        </authorList>
    </citation>
    <scope>NUCLEOTIDE SEQUENCE</scope>
    <source>
        <strain evidence="3">AA1-1</strain>
        <plasmid evidence="3">pAA1-1b</plasmid>
    </source>
</reference>
<dbReference type="Pfam" id="PF13592">
    <property type="entry name" value="HTH_33"/>
    <property type="match status" value="1"/>
</dbReference>
<dbReference type="Proteomes" id="UP000825379">
    <property type="component" value="Plasmid pAA1-1b"/>
</dbReference>
<dbReference type="EMBL" id="AP024927">
    <property type="protein sequence ID" value="BCZ88017.1"/>
    <property type="molecule type" value="Genomic_DNA"/>
</dbReference>
<organism evidence="3 4">
    <name type="scientific">Thermus thermophilus</name>
    <dbReference type="NCBI Taxonomy" id="274"/>
    <lineage>
        <taxon>Bacteria</taxon>
        <taxon>Thermotogati</taxon>
        <taxon>Deinococcota</taxon>
        <taxon>Deinococci</taxon>
        <taxon>Thermales</taxon>
        <taxon>Thermaceae</taxon>
        <taxon>Thermus</taxon>
    </lineage>
</organism>
<keyword evidence="3" id="KW-0614">Plasmid</keyword>
<geneLocation type="plasmid" evidence="3 4">
    <name>pAA1-1b</name>
</geneLocation>
<evidence type="ECO:0000259" key="2">
    <source>
        <dbReference type="Pfam" id="PF13592"/>
    </source>
</evidence>